<evidence type="ECO:0000256" key="2">
    <source>
        <dbReference type="ARBA" id="ARBA00001946"/>
    </source>
</evidence>
<organism evidence="18 19">
    <name type="scientific">Paludibaculum fermentans</name>
    <dbReference type="NCBI Taxonomy" id="1473598"/>
    <lineage>
        <taxon>Bacteria</taxon>
        <taxon>Pseudomonadati</taxon>
        <taxon>Acidobacteriota</taxon>
        <taxon>Terriglobia</taxon>
        <taxon>Bryobacterales</taxon>
        <taxon>Bryobacteraceae</taxon>
        <taxon>Paludibaculum</taxon>
    </lineage>
</organism>
<reference evidence="18 19" key="1">
    <citation type="submission" date="2020-10" db="EMBL/GenBank/DDBJ databases">
        <title>Complete genome sequence of Paludibaculum fermentans P105T, a facultatively anaerobic acidobacterium capable of dissimilatory Fe(III) reduction.</title>
        <authorList>
            <person name="Dedysh S.N."/>
            <person name="Beletsky A.V."/>
            <person name="Kulichevskaya I.S."/>
            <person name="Mardanov A.V."/>
            <person name="Ravin N.V."/>
        </authorList>
    </citation>
    <scope>NUCLEOTIDE SEQUENCE [LARGE SCALE GENOMIC DNA]</scope>
    <source>
        <strain evidence="18 19">P105</strain>
    </source>
</reference>
<keyword evidence="19" id="KW-1185">Reference proteome</keyword>
<dbReference type="GO" id="GO:0043137">
    <property type="term" value="P:DNA replication, removal of RNA primer"/>
    <property type="evidence" value="ECO:0007669"/>
    <property type="project" value="TreeGrafter"/>
</dbReference>
<keyword evidence="11 14" id="KW-0255">Endonuclease</keyword>
<dbReference type="InterPro" id="IPR012337">
    <property type="entry name" value="RNaseH-like_sf"/>
</dbReference>
<dbReference type="InterPro" id="IPR022898">
    <property type="entry name" value="RNase_HII"/>
</dbReference>
<feature type="domain" description="RNase H type-2" evidence="17">
    <location>
        <begin position="7"/>
        <end position="194"/>
    </location>
</feature>
<gene>
    <name evidence="14" type="primary">rnhB</name>
    <name evidence="18" type="ORF">IRI77_21135</name>
</gene>
<evidence type="ECO:0000256" key="8">
    <source>
        <dbReference type="ARBA" id="ARBA00022490"/>
    </source>
</evidence>
<dbReference type="Gene3D" id="3.30.420.10">
    <property type="entry name" value="Ribonuclease H-like superfamily/Ribonuclease H"/>
    <property type="match status" value="1"/>
</dbReference>
<dbReference type="EMBL" id="CP063849">
    <property type="protein sequence ID" value="QOY92092.1"/>
    <property type="molecule type" value="Genomic_DNA"/>
</dbReference>
<proteinExistence type="inferred from homology"/>
<dbReference type="GO" id="GO:0030145">
    <property type="term" value="F:manganese ion binding"/>
    <property type="evidence" value="ECO:0007669"/>
    <property type="project" value="UniProtKB-UniRule"/>
</dbReference>
<comment type="similarity">
    <text evidence="5 14 16">Belongs to the RNase HII family.</text>
</comment>
<accession>A0A7S7SN78</accession>
<evidence type="ECO:0000313" key="18">
    <source>
        <dbReference type="EMBL" id="QOY92092.1"/>
    </source>
</evidence>
<keyword evidence="9 14" id="KW-0540">Nuclease</keyword>
<dbReference type="CDD" id="cd07182">
    <property type="entry name" value="RNase_HII_bacteria_HII_like"/>
    <property type="match status" value="1"/>
</dbReference>
<dbReference type="HAMAP" id="MF_00052_B">
    <property type="entry name" value="RNase_HII_B"/>
    <property type="match status" value="1"/>
</dbReference>
<comment type="subcellular location">
    <subcellularLocation>
        <location evidence="4 14">Cytoplasm</location>
    </subcellularLocation>
</comment>
<comment type="cofactor">
    <cofactor evidence="2">
        <name>Mg(2+)</name>
        <dbReference type="ChEBI" id="CHEBI:18420"/>
    </cofactor>
</comment>
<feature type="binding site" evidence="14 15">
    <location>
        <position position="13"/>
    </location>
    <ligand>
        <name>a divalent metal cation</name>
        <dbReference type="ChEBI" id="CHEBI:60240"/>
    </ligand>
</feature>
<evidence type="ECO:0000256" key="14">
    <source>
        <dbReference type="HAMAP-Rule" id="MF_00052"/>
    </source>
</evidence>
<feature type="binding site" evidence="14 15">
    <location>
        <position position="14"/>
    </location>
    <ligand>
        <name>a divalent metal cation</name>
        <dbReference type="ChEBI" id="CHEBI:60240"/>
    </ligand>
</feature>
<dbReference type="AlphaFoldDB" id="A0A7S7SN78"/>
<name>A0A7S7SN78_PALFE</name>
<comment type="function">
    <text evidence="3 14 16">Endonuclease that specifically degrades the RNA of RNA-DNA hybrids.</text>
</comment>
<evidence type="ECO:0000256" key="5">
    <source>
        <dbReference type="ARBA" id="ARBA00007383"/>
    </source>
</evidence>
<evidence type="ECO:0000256" key="9">
    <source>
        <dbReference type="ARBA" id="ARBA00022722"/>
    </source>
</evidence>
<dbReference type="GO" id="GO:0003723">
    <property type="term" value="F:RNA binding"/>
    <property type="evidence" value="ECO:0007669"/>
    <property type="project" value="UniProtKB-UniRule"/>
</dbReference>
<protein>
    <recommendedName>
        <fullName evidence="7 14">Ribonuclease HII</fullName>
        <shortName evidence="14">RNase HII</shortName>
        <ecNumber evidence="6 14">3.1.26.4</ecNumber>
    </recommendedName>
</protein>
<dbReference type="PANTHER" id="PTHR10954:SF18">
    <property type="entry name" value="RIBONUCLEASE HII"/>
    <property type="match status" value="1"/>
</dbReference>
<dbReference type="PROSITE" id="PS51975">
    <property type="entry name" value="RNASE_H_2"/>
    <property type="match status" value="1"/>
</dbReference>
<evidence type="ECO:0000256" key="1">
    <source>
        <dbReference type="ARBA" id="ARBA00000077"/>
    </source>
</evidence>
<evidence type="ECO:0000256" key="4">
    <source>
        <dbReference type="ARBA" id="ARBA00004496"/>
    </source>
</evidence>
<keyword evidence="12 14" id="KW-0378">Hydrolase</keyword>
<evidence type="ECO:0000256" key="10">
    <source>
        <dbReference type="ARBA" id="ARBA00022723"/>
    </source>
</evidence>
<dbReference type="NCBIfam" id="NF000595">
    <property type="entry name" value="PRK00015.1-3"/>
    <property type="match status" value="1"/>
</dbReference>
<keyword evidence="8 14" id="KW-0963">Cytoplasm</keyword>
<evidence type="ECO:0000256" key="13">
    <source>
        <dbReference type="ARBA" id="ARBA00023211"/>
    </source>
</evidence>
<comment type="cofactor">
    <cofactor evidence="14 15">
        <name>Mn(2+)</name>
        <dbReference type="ChEBI" id="CHEBI:29035"/>
    </cofactor>
    <cofactor evidence="14 15">
        <name>Mg(2+)</name>
        <dbReference type="ChEBI" id="CHEBI:18420"/>
    </cofactor>
    <text evidence="14 15">Manganese or magnesium. Binds 1 divalent metal ion per monomer in the absence of substrate. May bind a second metal ion after substrate binding.</text>
</comment>
<evidence type="ECO:0000256" key="15">
    <source>
        <dbReference type="PROSITE-ProRule" id="PRU01319"/>
    </source>
</evidence>
<evidence type="ECO:0000256" key="3">
    <source>
        <dbReference type="ARBA" id="ARBA00004065"/>
    </source>
</evidence>
<evidence type="ECO:0000256" key="7">
    <source>
        <dbReference type="ARBA" id="ARBA00019179"/>
    </source>
</evidence>
<dbReference type="Pfam" id="PF01351">
    <property type="entry name" value="RNase_HII"/>
    <property type="match status" value="1"/>
</dbReference>
<sequence>MRRTGYVRIAGVDEAGRGCLFGPVFAAAVILDPDKPLRGLADSKTLACERRAELAVLIRERAMAWAVASASASEIDQINILQASRLAMRRAVEALNPPCDYLLVDATTVDWPVPQQALIKGDARVRAIAAASILAKVGRDECIGLLDEQYPGYGLARHKGYPTAEHKEALLRLGPTDLHRRSYAPVLQALQRTL</sequence>
<dbReference type="EC" id="3.1.26.4" evidence="6 14"/>
<dbReference type="InterPro" id="IPR001352">
    <property type="entry name" value="RNase_HII/HIII"/>
</dbReference>
<evidence type="ECO:0000313" key="19">
    <source>
        <dbReference type="Proteomes" id="UP000593892"/>
    </source>
</evidence>
<dbReference type="InterPro" id="IPR036397">
    <property type="entry name" value="RNaseH_sf"/>
</dbReference>
<evidence type="ECO:0000256" key="12">
    <source>
        <dbReference type="ARBA" id="ARBA00022801"/>
    </source>
</evidence>
<keyword evidence="10 14" id="KW-0479">Metal-binding</keyword>
<evidence type="ECO:0000259" key="17">
    <source>
        <dbReference type="PROSITE" id="PS51975"/>
    </source>
</evidence>
<dbReference type="PANTHER" id="PTHR10954">
    <property type="entry name" value="RIBONUCLEASE H2 SUBUNIT A"/>
    <property type="match status" value="1"/>
</dbReference>
<dbReference type="KEGG" id="pfer:IRI77_21135"/>
<comment type="catalytic activity">
    <reaction evidence="1 14 15 16">
        <text>Endonucleolytic cleavage to 5'-phosphomonoester.</text>
        <dbReference type="EC" id="3.1.26.4"/>
    </reaction>
</comment>
<dbReference type="InterPro" id="IPR024567">
    <property type="entry name" value="RNase_HII/HIII_dom"/>
</dbReference>
<keyword evidence="13 14" id="KW-0464">Manganese</keyword>
<dbReference type="GO" id="GO:0005737">
    <property type="term" value="C:cytoplasm"/>
    <property type="evidence" value="ECO:0007669"/>
    <property type="project" value="UniProtKB-SubCell"/>
</dbReference>
<evidence type="ECO:0000256" key="16">
    <source>
        <dbReference type="RuleBase" id="RU003515"/>
    </source>
</evidence>
<dbReference type="GO" id="GO:0006298">
    <property type="term" value="P:mismatch repair"/>
    <property type="evidence" value="ECO:0007669"/>
    <property type="project" value="TreeGrafter"/>
</dbReference>
<evidence type="ECO:0000256" key="6">
    <source>
        <dbReference type="ARBA" id="ARBA00012180"/>
    </source>
</evidence>
<feature type="binding site" evidence="14 15">
    <location>
        <position position="105"/>
    </location>
    <ligand>
        <name>a divalent metal cation</name>
        <dbReference type="ChEBI" id="CHEBI:60240"/>
    </ligand>
</feature>
<dbReference type="Proteomes" id="UP000593892">
    <property type="component" value="Chromosome"/>
</dbReference>
<dbReference type="GO" id="GO:0004523">
    <property type="term" value="F:RNA-DNA hybrid ribonuclease activity"/>
    <property type="evidence" value="ECO:0007669"/>
    <property type="project" value="UniProtKB-UniRule"/>
</dbReference>
<evidence type="ECO:0000256" key="11">
    <source>
        <dbReference type="ARBA" id="ARBA00022759"/>
    </source>
</evidence>
<dbReference type="GO" id="GO:0032299">
    <property type="term" value="C:ribonuclease H2 complex"/>
    <property type="evidence" value="ECO:0007669"/>
    <property type="project" value="TreeGrafter"/>
</dbReference>
<dbReference type="SUPFAM" id="SSF53098">
    <property type="entry name" value="Ribonuclease H-like"/>
    <property type="match status" value="1"/>
</dbReference>